<proteinExistence type="predicted"/>
<gene>
    <name evidence="1" type="ORF">L1987_59823</name>
</gene>
<keyword evidence="2" id="KW-1185">Reference proteome</keyword>
<reference evidence="2" key="1">
    <citation type="journal article" date="2022" name="Mol. Ecol. Resour.">
        <title>The genomes of chicory, endive, great burdock and yacon provide insights into Asteraceae palaeo-polyploidization history and plant inulin production.</title>
        <authorList>
            <person name="Fan W."/>
            <person name="Wang S."/>
            <person name="Wang H."/>
            <person name="Wang A."/>
            <person name="Jiang F."/>
            <person name="Liu H."/>
            <person name="Zhao H."/>
            <person name="Xu D."/>
            <person name="Zhang Y."/>
        </authorList>
    </citation>
    <scope>NUCLEOTIDE SEQUENCE [LARGE SCALE GENOMIC DNA]</scope>
    <source>
        <strain evidence="2">cv. Yunnan</strain>
    </source>
</reference>
<reference evidence="1 2" key="2">
    <citation type="journal article" date="2022" name="Mol. Ecol. Resour.">
        <title>The genomes of chicory, endive, great burdock and yacon provide insights into Asteraceae paleo-polyploidization history and plant inulin production.</title>
        <authorList>
            <person name="Fan W."/>
            <person name="Wang S."/>
            <person name="Wang H."/>
            <person name="Wang A."/>
            <person name="Jiang F."/>
            <person name="Liu H."/>
            <person name="Zhao H."/>
            <person name="Xu D."/>
            <person name="Zhang Y."/>
        </authorList>
    </citation>
    <scope>NUCLEOTIDE SEQUENCE [LARGE SCALE GENOMIC DNA]</scope>
    <source>
        <strain evidence="2">cv. Yunnan</strain>
        <tissue evidence="1">Leaves</tissue>
    </source>
</reference>
<name>A0ACB9D6Y2_9ASTR</name>
<sequence length="142" mass="16364">MIRWWSELGWWHGDVGGVTRRPMTKGREDDGEGGGGFGYRWKRRRPQGWCRRGTGLGFSRGKKGDGRKIWHEVTKLDNSTRRETLGGSTRWWWRLTVEYDEGMDSGYTRVGFVQLMNQVNLLEEASWLGSGTTRVGAHAFVR</sequence>
<evidence type="ECO:0000313" key="2">
    <source>
        <dbReference type="Proteomes" id="UP001056120"/>
    </source>
</evidence>
<dbReference type="EMBL" id="CM042037">
    <property type="protein sequence ID" value="KAI3742143.1"/>
    <property type="molecule type" value="Genomic_DNA"/>
</dbReference>
<organism evidence="1 2">
    <name type="scientific">Smallanthus sonchifolius</name>
    <dbReference type="NCBI Taxonomy" id="185202"/>
    <lineage>
        <taxon>Eukaryota</taxon>
        <taxon>Viridiplantae</taxon>
        <taxon>Streptophyta</taxon>
        <taxon>Embryophyta</taxon>
        <taxon>Tracheophyta</taxon>
        <taxon>Spermatophyta</taxon>
        <taxon>Magnoliopsida</taxon>
        <taxon>eudicotyledons</taxon>
        <taxon>Gunneridae</taxon>
        <taxon>Pentapetalae</taxon>
        <taxon>asterids</taxon>
        <taxon>campanulids</taxon>
        <taxon>Asterales</taxon>
        <taxon>Asteraceae</taxon>
        <taxon>Asteroideae</taxon>
        <taxon>Heliantheae alliance</taxon>
        <taxon>Millerieae</taxon>
        <taxon>Smallanthus</taxon>
    </lineage>
</organism>
<protein>
    <submittedName>
        <fullName evidence="1">Uncharacterized protein</fullName>
    </submittedName>
</protein>
<dbReference type="Proteomes" id="UP001056120">
    <property type="component" value="Linkage Group LG20"/>
</dbReference>
<comment type="caution">
    <text evidence="1">The sequence shown here is derived from an EMBL/GenBank/DDBJ whole genome shotgun (WGS) entry which is preliminary data.</text>
</comment>
<accession>A0ACB9D6Y2</accession>
<evidence type="ECO:0000313" key="1">
    <source>
        <dbReference type="EMBL" id="KAI3742143.1"/>
    </source>
</evidence>